<reference evidence="7" key="1">
    <citation type="submission" date="2017-09" db="EMBL/GenBank/DDBJ databases">
        <title>Depth-based differentiation of microbial function through sediment-hosted aquifers and enrichment of novel symbionts in the deep terrestrial subsurface.</title>
        <authorList>
            <person name="Probst A.J."/>
            <person name="Ladd B."/>
            <person name="Jarett J.K."/>
            <person name="Geller-Mcgrath D.E."/>
            <person name="Sieber C.M.K."/>
            <person name="Emerson J.B."/>
            <person name="Anantharaman K."/>
            <person name="Thomas B.C."/>
            <person name="Malmstrom R."/>
            <person name="Stieglmeier M."/>
            <person name="Klingl A."/>
            <person name="Woyke T."/>
            <person name="Ryan C.M."/>
            <person name="Banfield J.F."/>
        </authorList>
    </citation>
    <scope>NUCLEOTIDE SEQUENCE [LARGE SCALE GENOMIC DNA]</scope>
</reference>
<gene>
    <name evidence="6" type="ORF">COT25_01745</name>
</gene>
<evidence type="ECO:0000313" key="6">
    <source>
        <dbReference type="EMBL" id="PIS41690.1"/>
    </source>
</evidence>
<evidence type="ECO:0000313" key="7">
    <source>
        <dbReference type="Proteomes" id="UP000228711"/>
    </source>
</evidence>
<dbReference type="AlphaFoldDB" id="A0A2H0YTB1"/>
<protein>
    <recommendedName>
        <fullName evidence="8">UDP-N-acetylmuramoyl-tripeptide--D-alanyl-D-alanine ligase</fullName>
    </recommendedName>
</protein>
<feature type="domain" description="Mur ligase C-terminal" evidence="4">
    <location>
        <begin position="271"/>
        <end position="396"/>
    </location>
</feature>
<dbReference type="InterPro" id="IPR004101">
    <property type="entry name" value="Mur_ligase_C"/>
</dbReference>
<dbReference type="GO" id="GO:0005524">
    <property type="term" value="F:ATP binding"/>
    <property type="evidence" value="ECO:0007669"/>
    <property type="project" value="UniProtKB-KW"/>
</dbReference>
<evidence type="ECO:0000259" key="5">
    <source>
        <dbReference type="Pfam" id="PF08245"/>
    </source>
</evidence>
<dbReference type="GO" id="GO:0016881">
    <property type="term" value="F:acid-amino acid ligase activity"/>
    <property type="evidence" value="ECO:0007669"/>
    <property type="project" value="InterPro"/>
</dbReference>
<dbReference type="Gene3D" id="3.40.1190.10">
    <property type="entry name" value="Mur-like, catalytic domain"/>
    <property type="match status" value="1"/>
</dbReference>
<dbReference type="InterPro" id="IPR036615">
    <property type="entry name" value="Mur_ligase_C_dom_sf"/>
</dbReference>
<sequence length="428" mass="46738">MREWIKRRVQRQLEVLARKTLQHYKPIIVGVAGSVGKTSTKEAIYSVLSKSMSVRKSAKSYNNEFGVPLTVLGLESAFSSPLGWLLTLIQAHSIAIGNAIDYPECIVLEMGSDHLGDVHKLMAIAHPNIGVLTAIAPVHLEFFETLQNVKMEESTIVRELNEEDAAVANGDDADTIEYAAKTSAEQISFGFSESATVRGSDLKLFTQHENGGFALSFTLHVGGESEKVVLPHALSKMHAYSALAAAAVGKRLQMPLSAIVFGLAEFVPPAGRMRYLEGIKRTHIIDDTYNSSPKAAVAALEILKGFPGKGKRFAVLGDMAELGGHTKSLHIEVGSKTKGRADILITVGEKARDIAHGAREVGMKEEDIFSFAYAEDAGKFLQERMKENDVVLVKGSQVARLEKVVKEVMAEPERAPEVLVRQEAYWQK</sequence>
<dbReference type="InterPro" id="IPR036565">
    <property type="entry name" value="Mur-like_cat_sf"/>
</dbReference>
<name>A0A2H0YTB1_9BACT</name>
<dbReference type="InterPro" id="IPR013221">
    <property type="entry name" value="Mur_ligase_cen"/>
</dbReference>
<dbReference type="Gene3D" id="3.90.190.20">
    <property type="entry name" value="Mur ligase, C-terminal domain"/>
    <property type="match status" value="1"/>
</dbReference>
<dbReference type="InterPro" id="IPR051046">
    <property type="entry name" value="MurCDEF_CellWall_CoF430Synth"/>
</dbReference>
<keyword evidence="2" id="KW-0547">Nucleotide-binding</keyword>
<dbReference type="PANTHER" id="PTHR43024:SF1">
    <property type="entry name" value="UDP-N-ACETYLMURAMOYL-TRIPEPTIDE--D-ALANYL-D-ALANINE LIGASE"/>
    <property type="match status" value="1"/>
</dbReference>
<evidence type="ECO:0000259" key="4">
    <source>
        <dbReference type="Pfam" id="PF02875"/>
    </source>
</evidence>
<keyword evidence="1" id="KW-0436">Ligase</keyword>
<dbReference type="Pfam" id="PF02875">
    <property type="entry name" value="Mur_ligase_C"/>
    <property type="match status" value="1"/>
</dbReference>
<accession>A0A2H0YTB1</accession>
<keyword evidence="3" id="KW-0067">ATP-binding</keyword>
<evidence type="ECO:0000256" key="1">
    <source>
        <dbReference type="ARBA" id="ARBA00022598"/>
    </source>
</evidence>
<dbReference type="EMBL" id="PEXV01000064">
    <property type="protein sequence ID" value="PIS41690.1"/>
    <property type="molecule type" value="Genomic_DNA"/>
</dbReference>
<dbReference type="Pfam" id="PF08245">
    <property type="entry name" value="Mur_ligase_M"/>
    <property type="match status" value="1"/>
</dbReference>
<dbReference type="PANTHER" id="PTHR43024">
    <property type="entry name" value="UDP-N-ACETYLMURAMOYL-TRIPEPTIDE--D-ALANYL-D-ALANINE LIGASE"/>
    <property type="match status" value="1"/>
</dbReference>
<proteinExistence type="predicted"/>
<evidence type="ECO:0000256" key="2">
    <source>
        <dbReference type="ARBA" id="ARBA00022741"/>
    </source>
</evidence>
<evidence type="ECO:0008006" key="8">
    <source>
        <dbReference type="Google" id="ProtNLM"/>
    </source>
</evidence>
<dbReference type="Proteomes" id="UP000228711">
    <property type="component" value="Unassembled WGS sequence"/>
</dbReference>
<comment type="caution">
    <text evidence="6">The sequence shown here is derived from an EMBL/GenBank/DDBJ whole genome shotgun (WGS) entry which is preliminary data.</text>
</comment>
<dbReference type="SUPFAM" id="SSF53244">
    <property type="entry name" value="MurD-like peptide ligases, peptide-binding domain"/>
    <property type="match status" value="1"/>
</dbReference>
<organism evidence="6 7">
    <name type="scientific">Candidatus Kerfeldbacteria bacterium CG08_land_8_20_14_0_20_42_7</name>
    <dbReference type="NCBI Taxonomy" id="2014245"/>
    <lineage>
        <taxon>Bacteria</taxon>
        <taxon>Candidatus Kerfeldiibacteriota</taxon>
    </lineage>
</organism>
<feature type="domain" description="Mur ligase central" evidence="5">
    <location>
        <begin position="31"/>
        <end position="248"/>
    </location>
</feature>
<evidence type="ECO:0000256" key="3">
    <source>
        <dbReference type="ARBA" id="ARBA00022840"/>
    </source>
</evidence>
<dbReference type="SUPFAM" id="SSF53623">
    <property type="entry name" value="MurD-like peptide ligases, catalytic domain"/>
    <property type="match status" value="1"/>
</dbReference>